<dbReference type="Proteomes" id="UP000011669">
    <property type="component" value="Unassembled WGS sequence"/>
</dbReference>
<dbReference type="PANTHER" id="PTHR35848">
    <property type="entry name" value="OXALATE-BINDING PROTEIN"/>
    <property type="match status" value="1"/>
</dbReference>
<dbReference type="InterPro" id="IPR013096">
    <property type="entry name" value="Cupin_2"/>
</dbReference>
<dbReference type="InParanoid" id="M0MER0"/>
<dbReference type="InterPro" id="IPR011051">
    <property type="entry name" value="RmlC_Cupin_sf"/>
</dbReference>
<evidence type="ECO:0000259" key="3">
    <source>
        <dbReference type="Pfam" id="PF07883"/>
    </source>
</evidence>
<dbReference type="GO" id="GO:0046872">
    <property type="term" value="F:metal ion binding"/>
    <property type="evidence" value="ECO:0007669"/>
    <property type="project" value="UniProtKB-KW"/>
</dbReference>
<dbReference type="SUPFAM" id="SSF51182">
    <property type="entry name" value="RmlC-like cupins"/>
    <property type="match status" value="1"/>
</dbReference>
<evidence type="ECO:0000256" key="1">
    <source>
        <dbReference type="ARBA" id="ARBA00022723"/>
    </source>
</evidence>
<feature type="region of interest" description="Disordered" evidence="2">
    <location>
        <begin position="1"/>
        <end position="23"/>
    </location>
</feature>
<dbReference type="Gene3D" id="2.60.120.10">
    <property type="entry name" value="Jelly Rolls"/>
    <property type="match status" value="1"/>
</dbReference>
<sequence>MGYRVLDPDDIAPSDDRPCELRGLTEPAGLDRMAINRFRAEPGEMLPLAYHYHDDQEEAFYVLSGTLHVETPEETYEVPEDGLFVVDPGSPQRAFNPADAETSVEVLAIGAPPTEGDVHAYDP</sequence>
<evidence type="ECO:0000256" key="2">
    <source>
        <dbReference type="SAM" id="MobiDB-lite"/>
    </source>
</evidence>
<dbReference type="PATRIC" id="fig|1227455.4.peg.2455"/>
<name>M0MER0_9EURY</name>
<accession>M0MER0</accession>
<dbReference type="OrthoDB" id="192542at2157"/>
<dbReference type="Pfam" id="PF07883">
    <property type="entry name" value="Cupin_2"/>
    <property type="match status" value="1"/>
</dbReference>
<dbReference type="RefSeq" id="WP_006078254.1">
    <property type="nucleotide sequence ID" value="NZ_AOMD01000025.1"/>
</dbReference>
<protein>
    <submittedName>
        <fullName evidence="4">Cupin</fullName>
    </submittedName>
</protein>
<evidence type="ECO:0000313" key="5">
    <source>
        <dbReference type="Proteomes" id="UP000011669"/>
    </source>
</evidence>
<keyword evidence="5" id="KW-1185">Reference proteome</keyword>
<dbReference type="InterPro" id="IPR051610">
    <property type="entry name" value="GPI/OXD"/>
</dbReference>
<reference evidence="4 5" key="1">
    <citation type="journal article" date="2014" name="PLoS Genet.">
        <title>Phylogenetically driven sequencing of extremely halophilic archaea reveals strategies for static and dynamic osmo-response.</title>
        <authorList>
            <person name="Becker E.A."/>
            <person name="Seitzer P.M."/>
            <person name="Tritt A."/>
            <person name="Larsen D."/>
            <person name="Krusor M."/>
            <person name="Yao A.I."/>
            <person name="Wu D."/>
            <person name="Madern D."/>
            <person name="Eisen J.A."/>
            <person name="Darling A.E."/>
            <person name="Facciotti M.T."/>
        </authorList>
    </citation>
    <scope>NUCLEOTIDE SEQUENCE [LARGE SCALE GENOMIC DNA]</scope>
    <source>
        <strain evidence="4 5">DSM 5350</strain>
    </source>
</reference>
<gene>
    <name evidence="4" type="ORF">C449_11968</name>
</gene>
<proteinExistence type="predicted"/>
<dbReference type="AlphaFoldDB" id="M0MER0"/>
<evidence type="ECO:0000313" key="4">
    <source>
        <dbReference type="EMBL" id="EMA44242.1"/>
    </source>
</evidence>
<dbReference type="InterPro" id="IPR014710">
    <property type="entry name" value="RmlC-like_jellyroll"/>
</dbReference>
<dbReference type="STRING" id="1227455.C449_11968"/>
<dbReference type="EMBL" id="AOMD01000025">
    <property type="protein sequence ID" value="EMA44242.1"/>
    <property type="molecule type" value="Genomic_DNA"/>
</dbReference>
<dbReference type="PANTHER" id="PTHR35848:SF9">
    <property type="entry name" value="SLL1358 PROTEIN"/>
    <property type="match status" value="1"/>
</dbReference>
<dbReference type="CDD" id="cd02208">
    <property type="entry name" value="cupin_RmlC-like"/>
    <property type="match status" value="1"/>
</dbReference>
<feature type="domain" description="Cupin type-2" evidence="3">
    <location>
        <begin position="38"/>
        <end position="104"/>
    </location>
</feature>
<organism evidence="4 5">
    <name type="scientific">Halococcus saccharolyticus DSM 5350</name>
    <dbReference type="NCBI Taxonomy" id="1227455"/>
    <lineage>
        <taxon>Archaea</taxon>
        <taxon>Methanobacteriati</taxon>
        <taxon>Methanobacteriota</taxon>
        <taxon>Stenosarchaea group</taxon>
        <taxon>Halobacteria</taxon>
        <taxon>Halobacteriales</taxon>
        <taxon>Halococcaceae</taxon>
        <taxon>Halococcus</taxon>
    </lineage>
</organism>
<keyword evidence="1" id="KW-0479">Metal-binding</keyword>
<comment type="caution">
    <text evidence="4">The sequence shown here is derived from an EMBL/GenBank/DDBJ whole genome shotgun (WGS) entry which is preliminary data.</text>
</comment>